<dbReference type="InterPro" id="IPR003442">
    <property type="entry name" value="T6A_TsaE"/>
</dbReference>
<keyword evidence="12" id="KW-1185">Reference proteome</keyword>
<organism evidence="11 12">
    <name type="scientific">Martelella alba</name>
    <dbReference type="NCBI Taxonomy" id="2590451"/>
    <lineage>
        <taxon>Bacteria</taxon>
        <taxon>Pseudomonadati</taxon>
        <taxon>Pseudomonadota</taxon>
        <taxon>Alphaproteobacteria</taxon>
        <taxon>Hyphomicrobiales</taxon>
        <taxon>Aurantimonadaceae</taxon>
        <taxon>Martelella</taxon>
    </lineage>
</organism>
<dbReference type="GO" id="GO:0005524">
    <property type="term" value="F:ATP binding"/>
    <property type="evidence" value="ECO:0007669"/>
    <property type="project" value="UniProtKB-KW"/>
</dbReference>
<evidence type="ECO:0000256" key="10">
    <source>
        <dbReference type="ARBA" id="ARBA00032441"/>
    </source>
</evidence>
<keyword evidence="9" id="KW-0460">Magnesium</keyword>
<dbReference type="InterPro" id="IPR027417">
    <property type="entry name" value="P-loop_NTPase"/>
</dbReference>
<name>A0A506UGS2_9HYPH</name>
<dbReference type="Proteomes" id="UP000318801">
    <property type="component" value="Unassembled WGS sequence"/>
</dbReference>
<sequence length="160" mass="16755">MSGPAGRCSIFLADEAATIAFGARLADLLEAGDCLLLNGDLGMGKSTLARALIRARAGAPDLDVPSPTFTLVQAYETVPPIFHFDLYRLGDPSELVELGLDEALSEGISLIEWPERGGDELPGDAIAITFAEEGAGRRLVLSAPDAVVTRLSPAFSDLAT</sequence>
<dbReference type="NCBIfam" id="TIGR00150">
    <property type="entry name" value="T6A_YjeE"/>
    <property type="match status" value="1"/>
</dbReference>
<comment type="caution">
    <text evidence="11">The sequence shown here is derived from an EMBL/GenBank/DDBJ whole genome shotgun (WGS) entry which is preliminary data.</text>
</comment>
<comment type="subcellular location">
    <subcellularLocation>
        <location evidence="1">Cytoplasm</location>
    </subcellularLocation>
</comment>
<dbReference type="PANTHER" id="PTHR33540:SF2">
    <property type="entry name" value="TRNA THREONYLCARBAMOYLADENOSINE BIOSYNTHESIS PROTEIN TSAE"/>
    <property type="match status" value="1"/>
</dbReference>
<evidence type="ECO:0000256" key="7">
    <source>
        <dbReference type="ARBA" id="ARBA00022741"/>
    </source>
</evidence>
<dbReference type="GO" id="GO:0002949">
    <property type="term" value="P:tRNA threonylcarbamoyladenosine modification"/>
    <property type="evidence" value="ECO:0007669"/>
    <property type="project" value="InterPro"/>
</dbReference>
<keyword evidence="11" id="KW-0808">Transferase</keyword>
<dbReference type="Gene3D" id="3.40.50.300">
    <property type="entry name" value="P-loop containing nucleotide triphosphate hydrolases"/>
    <property type="match status" value="1"/>
</dbReference>
<dbReference type="OrthoDB" id="9809275at2"/>
<dbReference type="GO" id="GO:0005737">
    <property type="term" value="C:cytoplasm"/>
    <property type="evidence" value="ECO:0007669"/>
    <property type="project" value="UniProtKB-SubCell"/>
</dbReference>
<dbReference type="EMBL" id="VHLG01000002">
    <property type="protein sequence ID" value="TPW32584.1"/>
    <property type="molecule type" value="Genomic_DNA"/>
</dbReference>
<dbReference type="AlphaFoldDB" id="A0A506UGS2"/>
<evidence type="ECO:0000256" key="9">
    <source>
        <dbReference type="ARBA" id="ARBA00022842"/>
    </source>
</evidence>
<evidence type="ECO:0000256" key="2">
    <source>
        <dbReference type="ARBA" id="ARBA00007599"/>
    </source>
</evidence>
<keyword evidence="6" id="KW-0479">Metal-binding</keyword>
<dbReference type="GO" id="GO:0016740">
    <property type="term" value="F:transferase activity"/>
    <property type="evidence" value="ECO:0007669"/>
    <property type="project" value="UniProtKB-KW"/>
</dbReference>
<gene>
    <name evidence="11" type="primary">tsaE</name>
    <name evidence="11" type="ORF">FJU08_06230</name>
</gene>
<evidence type="ECO:0000313" key="12">
    <source>
        <dbReference type="Proteomes" id="UP000318801"/>
    </source>
</evidence>
<dbReference type="PANTHER" id="PTHR33540">
    <property type="entry name" value="TRNA THREONYLCARBAMOYLADENOSINE BIOSYNTHESIS PROTEIN TSAE"/>
    <property type="match status" value="1"/>
</dbReference>
<keyword evidence="5" id="KW-0819">tRNA processing</keyword>
<keyword evidence="4" id="KW-0963">Cytoplasm</keyword>
<reference evidence="11 12" key="1">
    <citation type="submission" date="2019-06" db="EMBL/GenBank/DDBJ databases">
        <authorList>
            <person name="Li M."/>
        </authorList>
    </citation>
    <scope>NUCLEOTIDE SEQUENCE [LARGE SCALE GENOMIC DNA]</scope>
    <source>
        <strain evidence="11 12">BGMRC2036</strain>
    </source>
</reference>
<evidence type="ECO:0000256" key="8">
    <source>
        <dbReference type="ARBA" id="ARBA00022840"/>
    </source>
</evidence>
<dbReference type="SUPFAM" id="SSF52540">
    <property type="entry name" value="P-loop containing nucleoside triphosphate hydrolases"/>
    <property type="match status" value="1"/>
</dbReference>
<dbReference type="Pfam" id="PF02367">
    <property type="entry name" value="TsaE"/>
    <property type="match status" value="1"/>
</dbReference>
<comment type="similarity">
    <text evidence="2">Belongs to the TsaE family.</text>
</comment>
<dbReference type="GO" id="GO:0046872">
    <property type="term" value="F:metal ion binding"/>
    <property type="evidence" value="ECO:0007669"/>
    <property type="project" value="UniProtKB-KW"/>
</dbReference>
<evidence type="ECO:0000256" key="6">
    <source>
        <dbReference type="ARBA" id="ARBA00022723"/>
    </source>
</evidence>
<evidence type="ECO:0000256" key="5">
    <source>
        <dbReference type="ARBA" id="ARBA00022694"/>
    </source>
</evidence>
<evidence type="ECO:0000313" key="11">
    <source>
        <dbReference type="EMBL" id="TPW32584.1"/>
    </source>
</evidence>
<evidence type="ECO:0000256" key="1">
    <source>
        <dbReference type="ARBA" id="ARBA00004496"/>
    </source>
</evidence>
<proteinExistence type="inferred from homology"/>
<protein>
    <recommendedName>
        <fullName evidence="3">tRNA threonylcarbamoyladenosine biosynthesis protein TsaE</fullName>
    </recommendedName>
    <alternativeName>
        <fullName evidence="10">t(6)A37 threonylcarbamoyladenosine biosynthesis protein TsaE</fullName>
    </alternativeName>
</protein>
<accession>A0A506UGS2</accession>
<evidence type="ECO:0000256" key="4">
    <source>
        <dbReference type="ARBA" id="ARBA00022490"/>
    </source>
</evidence>
<keyword evidence="8" id="KW-0067">ATP-binding</keyword>
<evidence type="ECO:0000256" key="3">
    <source>
        <dbReference type="ARBA" id="ARBA00019010"/>
    </source>
</evidence>
<keyword evidence="7" id="KW-0547">Nucleotide-binding</keyword>